<dbReference type="Proteomes" id="UP001237642">
    <property type="component" value="Unassembled WGS sequence"/>
</dbReference>
<dbReference type="EMBL" id="JAUIZM010000020">
    <property type="protein sequence ID" value="KAK1352037.1"/>
    <property type="molecule type" value="Genomic_DNA"/>
</dbReference>
<evidence type="ECO:0000313" key="1">
    <source>
        <dbReference type="EMBL" id="KAK1352037.1"/>
    </source>
</evidence>
<sequence>MSNAMSNTVARLSGKRSDCGYTNTSVKRSKLDDLPTVDSAMTLQTVGKAIQFCMICYCYTDHTQFKCPNRSTGMGMACDICDEPCEIKEHKSKWKLKAKFCARCDVPGNHWSKDCPDPIFDGMYFGDFDDKWY</sequence>
<organism evidence="1 2">
    <name type="scientific">Heracleum sosnowskyi</name>
    <dbReference type="NCBI Taxonomy" id="360622"/>
    <lineage>
        <taxon>Eukaryota</taxon>
        <taxon>Viridiplantae</taxon>
        <taxon>Streptophyta</taxon>
        <taxon>Embryophyta</taxon>
        <taxon>Tracheophyta</taxon>
        <taxon>Spermatophyta</taxon>
        <taxon>Magnoliopsida</taxon>
        <taxon>eudicotyledons</taxon>
        <taxon>Gunneridae</taxon>
        <taxon>Pentapetalae</taxon>
        <taxon>asterids</taxon>
        <taxon>campanulids</taxon>
        <taxon>Apiales</taxon>
        <taxon>Apiaceae</taxon>
        <taxon>Apioideae</taxon>
        <taxon>apioid superclade</taxon>
        <taxon>Tordylieae</taxon>
        <taxon>Tordyliinae</taxon>
        <taxon>Heracleum</taxon>
    </lineage>
</organism>
<reference evidence="1" key="1">
    <citation type="submission" date="2023-02" db="EMBL/GenBank/DDBJ databases">
        <title>Genome of toxic invasive species Heracleum sosnowskyi carries increased number of genes despite the absence of recent whole-genome duplications.</title>
        <authorList>
            <person name="Schelkunov M."/>
            <person name="Shtratnikova V."/>
            <person name="Makarenko M."/>
            <person name="Klepikova A."/>
            <person name="Omelchenko D."/>
            <person name="Novikova G."/>
            <person name="Obukhova E."/>
            <person name="Bogdanov V."/>
            <person name="Penin A."/>
            <person name="Logacheva M."/>
        </authorList>
    </citation>
    <scope>NUCLEOTIDE SEQUENCE</scope>
    <source>
        <strain evidence="1">Hsosn_3</strain>
        <tissue evidence="1">Leaf</tissue>
    </source>
</reference>
<evidence type="ECO:0008006" key="3">
    <source>
        <dbReference type="Google" id="ProtNLM"/>
    </source>
</evidence>
<gene>
    <name evidence="1" type="ORF">POM88_053751</name>
</gene>
<dbReference type="AlphaFoldDB" id="A0AAD8LXB9"/>
<keyword evidence="2" id="KW-1185">Reference proteome</keyword>
<reference evidence="1" key="2">
    <citation type="submission" date="2023-05" db="EMBL/GenBank/DDBJ databases">
        <authorList>
            <person name="Schelkunov M.I."/>
        </authorList>
    </citation>
    <scope>NUCLEOTIDE SEQUENCE</scope>
    <source>
        <strain evidence="1">Hsosn_3</strain>
        <tissue evidence="1">Leaf</tissue>
    </source>
</reference>
<name>A0AAD8LXB9_9APIA</name>
<accession>A0AAD8LXB9</accession>
<protein>
    <recommendedName>
        <fullName evidence="3">CCHC-type domain-containing protein</fullName>
    </recommendedName>
</protein>
<comment type="caution">
    <text evidence="1">The sequence shown here is derived from an EMBL/GenBank/DDBJ whole genome shotgun (WGS) entry which is preliminary data.</text>
</comment>
<proteinExistence type="predicted"/>
<evidence type="ECO:0000313" key="2">
    <source>
        <dbReference type="Proteomes" id="UP001237642"/>
    </source>
</evidence>